<dbReference type="Proteomes" id="UP000228687">
    <property type="component" value="Unassembled WGS sequence"/>
</dbReference>
<accession>A0A2H0YY38</accession>
<organism evidence="1 2">
    <name type="scientific">Candidatus Kaiserbacteria bacterium CG08_land_8_20_14_0_20_50_21</name>
    <dbReference type="NCBI Taxonomy" id="1974604"/>
    <lineage>
        <taxon>Bacteria</taxon>
        <taxon>Candidatus Kaiseribacteriota</taxon>
    </lineage>
</organism>
<evidence type="ECO:0000313" key="2">
    <source>
        <dbReference type="Proteomes" id="UP000228687"/>
    </source>
</evidence>
<reference evidence="2" key="1">
    <citation type="submission" date="2017-09" db="EMBL/GenBank/DDBJ databases">
        <title>Depth-based differentiation of microbial function through sediment-hosted aquifers and enrichment of novel symbionts in the deep terrestrial subsurface.</title>
        <authorList>
            <person name="Probst A.J."/>
            <person name="Ladd B."/>
            <person name="Jarett J.K."/>
            <person name="Geller-Mcgrath D.E."/>
            <person name="Sieber C.M.K."/>
            <person name="Emerson J.B."/>
            <person name="Anantharaman K."/>
            <person name="Thomas B.C."/>
            <person name="Malmstrom R."/>
            <person name="Stieglmeier M."/>
            <person name="Klingl A."/>
            <person name="Woyke T."/>
            <person name="Ryan C.M."/>
            <person name="Banfield J.F."/>
        </authorList>
    </citation>
    <scope>NUCLEOTIDE SEQUENCE [LARGE SCALE GENOMIC DNA]</scope>
</reference>
<protein>
    <submittedName>
        <fullName evidence="1">Uncharacterized protein</fullName>
    </submittedName>
</protein>
<sequence>MFRDDPNHIAGSMTINDAVFYFREISDETQQWLDGMPDHIATQCGISRDDVMAGRVSEDPEIIQKLRELMRQVWTRVISESIVDWSLDRECTVENKLQLSWCVMRKLTERITGASSFGMSDDDFLSAPSAG</sequence>
<dbReference type="EMBL" id="PEXT01000028">
    <property type="protein sequence ID" value="PIS43411.1"/>
    <property type="molecule type" value="Genomic_DNA"/>
</dbReference>
<name>A0A2H0YY38_9BACT</name>
<dbReference type="AlphaFoldDB" id="A0A2H0YY38"/>
<gene>
    <name evidence="1" type="ORF">COT23_01390</name>
</gene>
<proteinExistence type="predicted"/>
<comment type="caution">
    <text evidence="1">The sequence shown here is derived from an EMBL/GenBank/DDBJ whole genome shotgun (WGS) entry which is preliminary data.</text>
</comment>
<evidence type="ECO:0000313" key="1">
    <source>
        <dbReference type="EMBL" id="PIS43411.1"/>
    </source>
</evidence>